<proteinExistence type="predicted"/>
<dbReference type="Proteomes" id="UP001374584">
    <property type="component" value="Unassembled WGS sequence"/>
</dbReference>
<evidence type="ECO:0000313" key="2">
    <source>
        <dbReference type="Proteomes" id="UP001374584"/>
    </source>
</evidence>
<dbReference type="EMBL" id="JAYMYR010000006">
    <property type="protein sequence ID" value="KAK7355443.1"/>
    <property type="molecule type" value="Genomic_DNA"/>
</dbReference>
<accession>A0AAN9R694</accession>
<organism evidence="1 2">
    <name type="scientific">Phaseolus coccineus</name>
    <name type="common">Scarlet runner bean</name>
    <name type="synonym">Phaseolus multiflorus</name>
    <dbReference type="NCBI Taxonomy" id="3886"/>
    <lineage>
        <taxon>Eukaryota</taxon>
        <taxon>Viridiplantae</taxon>
        <taxon>Streptophyta</taxon>
        <taxon>Embryophyta</taxon>
        <taxon>Tracheophyta</taxon>
        <taxon>Spermatophyta</taxon>
        <taxon>Magnoliopsida</taxon>
        <taxon>eudicotyledons</taxon>
        <taxon>Gunneridae</taxon>
        <taxon>Pentapetalae</taxon>
        <taxon>rosids</taxon>
        <taxon>fabids</taxon>
        <taxon>Fabales</taxon>
        <taxon>Fabaceae</taxon>
        <taxon>Papilionoideae</taxon>
        <taxon>50 kb inversion clade</taxon>
        <taxon>NPAAA clade</taxon>
        <taxon>indigoferoid/millettioid clade</taxon>
        <taxon>Phaseoleae</taxon>
        <taxon>Phaseolus</taxon>
    </lineage>
</organism>
<evidence type="ECO:0000313" key="1">
    <source>
        <dbReference type="EMBL" id="KAK7355443.1"/>
    </source>
</evidence>
<name>A0AAN9R694_PHACN</name>
<dbReference type="AlphaFoldDB" id="A0AAN9R694"/>
<reference evidence="1 2" key="1">
    <citation type="submission" date="2024-01" db="EMBL/GenBank/DDBJ databases">
        <title>The genomes of 5 underutilized Papilionoideae crops provide insights into root nodulation and disease resistanc.</title>
        <authorList>
            <person name="Jiang F."/>
        </authorList>
    </citation>
    <scope>NUCLEOTIDE SEQUENCE [LARGE SCALE GENOMIC DNA]</scope>
    <source>
        <strain evidence="1">JINMINGXINNONG_FW02</strain>
        <tissue evidence="1">Leaves</tissue>
    </source>
</reference>
<comment type="caution">
    <text evidence="1">The sequence shown here is derived from an EMBL/GenBank/DDBJ whole genome shotgun (WGS) entry which is preliminary data.</text>
</comment>
<sequence length="74" mass="8399">MSSLACTENVSLMLRGSTSYSYLKIKNWHQSRVLGKNSMCNVWSLKMLIMLNIASTQTQTKGLHHLPHLLDVTH</sequence>
<keyword evidence="2" id="KW-1185">Reference proteome</keyword>
<gene>
    <name evidence="1" type="ORF">VNO80_14699</name>
</gene>
<protein>
    <submittedName>
        <fullName evidence="1">Uncharacterized protein</fullName>
    </submittedName>
</protein>